<comment type="pathway">
    <text evidence="3 12">Cofactor biosynthesis; tetrahydrofolate biosynthesis; 7,8-dihydrofolate from 2-amino-4-hydroxy-6-hydroxymethyl-7,8-dihydropteridine diphosphate and 4-aminobenzoate: step 1/2.</text>
</comment>
<dbReference type="FunFam" id="3.20.20.20:FF:000006">
    <property type="entry name" value="Dihydropteroate synthase"/>
    <property type="match status" value="1"/>
</dbReference>
<organism evidence="14 15">
    <name type="scientific">Desulfobulbus propionicus (strain ATCC 33891 / DSM 2032 / VKM B-1956 / 1pr3)</name>
    <dbReference type="NCBI Taxonomy" id="577650"/>
    <lineage>
        <taxon>Bacteria</taxon>
        <taxon>Pseudomonadati</taxon>
        <taxon>Thermodesulfobacteriota</taxon>
        <taxon>Desulfobulbia</taxon>
        <taxon>Desulfobulbales</taxon>
        <taxon>Desulfobulbaceae</taxon>
        <taxon>Desulfobulbus</taxon>
    </lineage>
</organism>
<dbReference type="InterPro" id="IPR000489">
    <property type="entry name" value="Pterin-binding_dom"/>
</dbReference>
<dbReference type="EMBL" id="CP002364">
    <property type="protein sequence ID" value="ADW17105.1"/>
    <property type="molecule type" value="Genomic_DNA"/>
</dbReference>
<evidence type="ECO:0000256" key="9">
    <source>
        <dbReference type="ARBA" id="ARBA00022842"/>
    </source>
</evidence>
<dbReference type="GO" id="GO:0046654">
    <property type="term" value="P:tetrahydrofolate biosynthetic process"/>
    <property type="evidence" value="ECO:0007669"/>
    <property type="project" value="UniProtKB-UniPathway"/>
</dbReference>
<evidence type="ECO:0000256" key="6">
    <source>
        <dbReference type="ARBA" id="ARBA00016919"/>
    </source>
</evidence>
<gene>
    <name evidence="14" type="ordered locus">Despr_0931</name>
</gene>
<dbReference type="PROSITE" id="PS00792">
    <property type="entry name" value="DHPS_1"/>
    <property type="match status" value="1"/>
</dbReference>
<sequence length="267" mass="29504">MTHRTKIMGILNVTPDSFSDGGKWISEKALDERIDQLIAEGADIIDVGGESTRPFAEPVRVDEELARVIPAIRKIRQRSDIPISIDTTKAAVARAAIDAGATMINDISALRQDPEMLAVVRSFDGPVVIMHMQGTPGDMQRNPQYSDVVAEINDFFTERICWLDANGVDRSRIIVDPGIGFGKTLEHNLTILRNIPAFKEHGCPVLIGHSRKSFLEQVLDIPVDERDSPTALVSVFCAQQQVDILRVHDTRSTVQALVLHNVLIDLP</sequence>
<name>A0A7U3YKL9_DESPD</name>
<keyword evidence="7 12" id="KW-0808">Transferase</keyword>
<evidence type="ECO:0000313" key="14">
    <source>
        <dbReference type="EMBL" id="ADW17105.1"/>
    </source>
</evidence>
<accession>A0A7U3YKL9</accession>
<dbReference type="Proteomes" id="UP000006365">
    <property type="component" value="Chromosome"/>
</dbReference>
<dbReference type="SUPFAM" id="SSF51717">
    <property type="entry name" value="Dihydropteroate synthetase-like"/>
    <property type="match status" value="1"/>
</dbReference>
<evidence type="ECO:0000256" key="11">
    <source>
        <dbReference type="ARBA" id="ARBA00030193"/>
    </source>
</evidence>
<dbReference type="GO" id="GO:0004156">
    <property type="term" value="F:dihydropteroate synthase activity"/>
    <property type="evidence" value="ECO:0007669"/>
    <property type="project" value="UniProtKB-EC"/>
</dbReference>
<evidence type="ECO:0000259" key="13">
    <source>
        <dbReference type="PROSITE" id="PS50972"/>
    </source>
</evidence>
<dbReference type="Pfam" id="PF00809">
    <property type="entry name" value="Pterin_bind"/>
    <property type="match status" value="1"/>
</dbReference>
<dbReference type="PROSITE" id="PS50972">
    <property type="entry name" value="PTERIN_BINDING"/>
    <property type="match status" value="1"/>
</dbReference>
<evidence type="ECO:0000256" key="4">
    <source>
        <dbReference type="ARBA" id="ARBA00009503"/>
    </source>
</evidence>
<evidence type="ECO:0000256" key="1">
    <source>
        <dbReference type="ARBA" id="ARBA00000012"/>
    </source>
</evidence>
<evidence type="ECO:0000256" key="5">
    <source>
        <dbReference type="ARBA" id="ARBA00012458"/>
    </source>
</evidence>
<dbReference type="KEGG" id="dpr:Despr_0931"/>
<evidence type="ECO:0000256" key="3">
    <source>
        <dbReference type="ARBA" id="ARBA00004763"/>
    </source>
</evidence>
<dbReference type="PROSITE" id="PS00793">
    <property type="entry name" value="DHPS_2"/>
    <property type="match status" value="1"/>
</dbReference>
<evidence type="ECO:0000256" key="2">
    <source>
        <dbReference type="ARBA" id="ARBA00001946"/>
    </source>
</evidence>
<dbReference type="EC" id="2.5.1.15" evidence="5 12"/>
<dbReference type="InterPro" id="IPR011005">
    <property type="entry name" value="Dihydropteroate_synth-like_sf"/>
</dbReference>
<keyword evidence="8 12" id="KW-0479">Metal-binding</keyword>
<proteinExistence type="inferred from homology"/>
<keyword evidence="9 12" id="KW-0460">Magnesium</keyword>
<evidence type="ECO:0000256" key="10">
    <source>
        <dbReference type="ARBA" id="ARBA00022909"/>
    </source>
</evidence>
<evidence type="ECO:0000256" key="8">
    <source>
        <dbReference type="ARBA" id="ARBA00022723"/>
    </source>
</evidence>
<evidence type="ECO:0000256" key="12">
    <source>
        <dbReference type="RuleBase" id="RU361205"/>
    </source>
</evidence>
<dbReference type="GO" id="GO:0005829">
    <property type="term" value="C:cytosol"/>
    <property type="evidence" value="ECO:0007669"/>
    <property type="project" value="TreeGrafter"/>
</dbReference>
<comment type="cofactor">
    <cofactor evidence="2 12">
        <name>Mg(2+)</name>
        <dbReference type="ChEBI" id="CHEBI:18420"/>
    </cofactor>
</comment>
<dbReference type="InterPro" id="IPR006390">
    <property type="entry name" value="DHP_synth_dom"/>
</dbReference>
<dbReference type="UniPathway" id="UPA00077">
    <property type="reaction ID" value="UER00156"/>
</dbReference>
<comment type="function">
    <text evidence="12">Catalyzes the condensation of para-aminobenzoate (pABA) with 6-hydroxymethyl-7,8-dihydropterin diphosphate (DHPt-PP) to form 7,8-dihydropteroate (H2Pte), the immediate precursor of folate derivatives.</text>
</comment>
<protein>
    <recommendedName>
        <fullName evidence="6 12">Dihydropteroate synthase</fullName>
        <shortName evidence="12">DHPS</shortName>
        <ecNumber evidence="5 12">2.5.1.15</ecNumber>
    </recommendedName>
    <alternativeName>
        <fullName evidence="11 12">Dihydropteroate pyrophosphorylase</fullName>
    </alternativeName>
</protein>
<dbReference type="RefSeq" id="WP_015723649.1">
    <property type="nucleotide sequence ID" value="NC_014972.1"/>
</dbReference>
<feature type="domain" description="Pterin-binding" evidence="13">
    <location>
        <begin position="5"/>
        <end position="258"/>
    </location>
</feature>
<comment type="catalytic activity">
    <reaction evidence="1">
        <text>(7,8-dihydropterin-6-yl)methyl diphosphate + 4-aminobenzoate = 7,8-dihydropteroate + diphosphate</text>
        <dbReference type="Rhea" id="RHEA:19949"/>
        <dbReference type="ChEBI" id="CHEBI:17836"/>
        <dbReference type="ChEBI" id="CHEBI:17839"/>
        <dbReference type="ChEBI" id="CHEBI:33019"/>
        <dbReference type="ChEBI" id="CHEBI:72950"/>
        <dbReference type="EC" id="2.5.1.15"/>
    </reaction>
</comment>
<dbReference type="CDD" id="cd00739">
    <property type="entry name" value="DHPS"/>
    <property type="match status" value="1"/>
</dbReference>
<dbReference type="AlphaFoldDB" id="A0A7U3YKL9"/>
<keyword evidence="10 12" id="KW-0289">Folate biosynthesis</keyword>
<dbReference type="GO" id="GO:0046872">
    <property type="term" value="F:metal ion binding"/>
    <property type="evidence" value="ECO:0007669"/>
    <property type="project" value="UniProtKB-KW"/>
</dbReference>
<evidence type="ECO:0000313" key="15">
    <source>
        <dbReference type="Proteomes" id="UP000006365"/>
    </source>
</evidence>
<dbReference type="PANTHER" id="PTHR20941">
    <property type="entry name" value="FOLATE SYNTHESIS PROTEINS"/>
    <property type="match status" value="1"/>
</dbReference>
<dbReference type="Gene3D" id="3.20.20.20">
    <property type="entry name" value="Dihydropteroate synthase-like"/>
    <property type="match status" value="1"/>
</dbReference>
<dbReference type="InterPro" id="IPR045031">
    <property type="entry name" value="DHP_synth-like"/>
</dbReference>
<dbReference type="PANTHER" id="PTHR20941:SF1">
    <property type="entry name" value="FOLIC ACID SYNTHESIS PROTEIN FOL1"/>
    <property type="match status" value="1"/>
</dbReference>
<keyword evidence="15" id="KW-1185">Reference proteome</keyword>
<dbReference type="NCBIfam" id="TIGR01496">
    <property type="entry name" value="DHPS"/>
    <property type="match status" value="1"/>
</dbReference>
<reference evidence="14 15" key="1">
    <citation type="journal article" date="2011" name="Stand. Genomic Sci.">
        <title>Complete genome sequence of Desulfobulbus propionicus type strain (1pr3).</title>
        <authorList>
            <person name="Pagani I."/>
            <person name="Lapidus A."/>
            <person name="Nolan M."/>
            <person name="Lucas S."/>
            <person name="Hammon N."/>
            <person name="Deshpande S."/>
            <person name="Cheng J.F."/>
            <person name="Chertkov O."/>
            <person name="Davenport K."/>
            <person name="Tapia R."/>
            <person name="Han C."/>
            <person name="Goodwin L."/>
            <person name="Pitluck S."/>
            <person name="Liolios K."/>
            <person name="Mavromatis K."/>
            <person name="Ivanova N."/>
            <person name="Mikhailova N."/>
            <person name="Pati A."/>
            <person name="Chen A."/>
            <person name="Palaniappan K."/>
            <person name="Land M."/>
            <person name="Hauser L."/>
            <person name="Chang Y.J."/>
            <person name="Jeffries C.D."/>
            <person name="Detter J.C."/>
            <person name="Brambilla E."/>
            <person name="Kannan K.P."/>
            <person name="Djao O.D."/>
            <person name="Rohde M."/>
            <person name="Pukall R."/>
            <person name="Spring S."/>
            <person name="Goker M."/>
            <person name="Sikorski J."/>
            <person name="Woyke T."/>
            <person name="Bristow J."/>
            <person name="Eisen J.A."/>
            <person name="Markowitz V."/>
            <person name="Hugenholtz P."/>
            <person name="Kyrpides N.C."/>
            <person name="Klenk H.P."/>
        </authorList>
    </citation>
    <scope>NUCLEOTIDE SEQUENCE [LARGE SCALE GENOMIC DNA]</scope>
    <source>
        <strain evidence="15">ATCC 33891 / DSM 2032 / 1pr3</strain>
    </source>
</reference>
<dbReference type="GO" id="GO:0046656">
    <property type="term" value="P:folic acid biosynthetic process"/>
    <property type="evidence" value="ECO:0007669"/>
    <property type="project" value="UniProtKB-KW"/>
</dbReference>
<evidence type="ECO:0000256" key="7">
    <source>
        <dbReference type="ARBA" id="ARBA00022679"/>
    </source>
</evidence>
<comment type="similarity">
    <text evidence="4 12">Belongs to the DHPS family.</text>
</comment>